<name>A0A2P4TBB8_BAMTH</name>
<dbReference type="PANTHER" id="PTHR10507:SF0">
    <property type="entry name" value="CELL DIVISION CONTROL PROTEIN 45 HOMOLOG"/>
    <property type="match status" value="1"/>
</dbReference>
<comment type="caution">
    <text evidence="7">The sequence shown here is derived from an EMBL/GenBank/DDBJ whole genome shotgun (WGS) entry which is preliminary data.</text>
</comment>
<proteinExistence type="inferred from homology"/>
<feature type="compositionally biased region" description="Basic and acidic residues" evidence="6">
    <location>
        <begin position="112"/>
        <end position="129"/>
    </location>
</feature>
<dbReference type="InterPro" id="IPR003874">
    <property type="entry name" value="CDC45"/>
</dbReference>
<comment type="subcellular location">
    <subcellularLocation>
        <location evidence="1">Nucleus</location>
    </subcellularLocation>
</comment>
<dbReference type="GO" id="GO:0003688">
    <property type="term" value="F:DNA replication origin binding"/>
    <property type="evidence" value="ECO:0007669"/>
    <property type="project" value="TreeGrafter"/>
</dbReference>
<organism evidence="7 8">
    <name type="scientific">Bambusicola thoracicus</name>
    <name type="common">Chinese bamboo-partridge</name>
    <name type="synonym">Perdix thoracica</name>
    <dbReference type="NCBI Taxonomy" id="9083"/>
    <lineage>
        <taxon>Eukaryota</taxon>
        <taxon>Metazoa</taxon>
        <taxon>Chordata</taxon>
        <taxon>Craniata</taxon>
        <taxon>Vertebrata</taxon>
        <taxon>Euteleostomi</taxon>
        <taxon>Archelosauria</taxon>
        <taxon>Archosauria</taxon>
        <taxon>Dinosauria</taxon>
        <taxon>Saurischia</taxon>
        <taxon>Theropoda</taxon>
        <taxon>Coelurosauria</taxon>
        <taxon>Aves</taxon>
        <taxon>Neognathae</taxon>
        <taxon>Galloanserae</taxon>
        <taxon>Galliformes</taxon>
        <taxon>Phasianidae</taxon>
        <taxon>Perdicinae</taxon>
        <taxon>Bambusicola</taxon>
    </lineage>
</organism>
<evidence type="ECO:0000313" key="7">
    <source>
        <dbReference type="EMBL" id="POI33667.1"/>
    </source>
</evidence>
<dbReference type="EMBL" id="PPHD01003115">
    <property type="protein sequence ID" value="POI33667.1"/>
    <property type="molecule type" value="Genomic_DNA"/>
</dbReference>
<dbReference type="Pfam" id="PF02724">
    <property type="entry name" value="CDC45"/>
    <property type="match status" value="1"/>
</dbReference>
<evidence type="ECO:0000256" key="4">
    <source>
        <dbReference type="ARBA" id="ARBA00023242"/>
    </source>
</evidence>
<dbReference type="GO" id="GO:0031261">
    <property type="term" value="C:DNA replication preinitiation complex"/>
    <property type="evidence" value="ECO:0007669"/>
    <property type="project" value="TreeGrafter"/>
</dbReference>
<evidence type="ECO:0000313" key="8">
    <source>
        <dbReference type="Proteomes" id="UP000237246"/>
    </source>
</evidence>
<comment type="similarity">
    <text evidence="2">Belongs to the CDC45 family.</text>
</comment>
<evidence type="ECO:0000256" key="2">
    <source>
        <dbReference type="ARBA" id="ARBA00010727"/>
    </source>
</evidence>
<dbReference type="PANTHER" id="PTHR10507">
    <property type="entry name" value="CDC45-RELATED PROTEIN"/>
    <property type="match status" value="1"/>
</dbReference>
<dbReference type="Proteomes" id="UP000237246">
    <property type="component" value="Unassembled WGS sequence"/>
</dbReference>
<keyword evidence="8" id="KW-1185">Reference proteome</keyword>
<dbReference type="GO" id="GO:0003682">
    <property type="term" value="F:chromatin binding"/>
    <property type="evidence" value="ECO:0007669"/>
    <property type="project" value="TreeGrafter"/>
</dbReference>
<dbReference type="GO" id="GO:0003697">
    <property type="term" value="F:single-stranded DNA binding"/>
    <property type="evidence" value="ECO:0007669"/>
    <property type="project" value="TreeGrafter"/>
</dbReference>
<evidence type="ECO:0000256" key="3">
    <source>
        <dbReference type="ARBA" id="ARBA00022705"/>
    </source>
</evidence>
<dbReference type="GO" id="GO:0006270">
    <property type="term" value="P:DNA replication initiation"/>
    <property type="evidence" value="ECO:0007669"/>
    <property type="project" value="InterPro"/>
</dbReference>
<dbReference type="AlphaFoldDB" id="A0A2P4TBB8"/>
<accession>A0A2P4TBB8</accession>
<keyword evidence="4" id="KW-0539">Nucleus</keyword>
<dbReference type="GO" id="GO:1902977">
    <property type="term" value="P:mitotic DNA replication preinitiation complex assembly"/>
    <property type="evidence" value="ECO:0007669"/>
    <property type="project" value="TreeGrafter"/>
</dbReference>
<feature type="region of interest" description="Disordered" evidence="6">
    <location>
        <begin position="105"/>
        <end position="129"/>
    </location>
</feature>
<gene>
    <name evidence="7" type="ORF">CIB84_002582</name>
</gene>
<keyword evidence="3" id="KW-0235">DNA replication</keyword>
<evidence type="ECO:0000256" key="5">
    <source>
        <dbReference type="ARBA" id="ARBA00023306"/>
    </source>
</evidence>
<evidence type="ECO:0008006" key="9">
    <source>
        <dbReference type="Google" id="ProtNLM"/>
    </source>
</evidence>
<evidence type="ECO:0000256" key="6">
    <source>
        <dbReference type="SAM" id="MobiDB-lite"/>
    </source>
</evidence>
<dbReference type="GO" id="GO:0000727">
    <property type="term" value="P:double-strand break repair via break-induced replication"/>
    <property type="evidence" value="ECO:0007669"/>
    <property type="project" value="TreeGrafter"/>
</dbReference>
<sequence>MFVTDCRREFYDVIVSQRVLLLVASDVDALCACKILQYKYFVFINCGANVDLLEILQPEEDTYFFVCDSHRPINVVNVYNETQVKLLVKQDDDLDVPAYDDIFRDEEDDKEDSEHESDGSEPSDKRRRFEEEVIERTMKRRQRREWEARRREILFDYEQYEYHGTSSAMVMFDLAWIMSKDLNDMLWWAIVGLTDQWVQDKITHMKYVTDIGILQRHVSRHNHRNEDEENSLSIDCMRIAFEYDLRLALYQHWSLYESLCNTSYTSATLKLWSVQGQKRLLEFLADMGLPLKQVKQKFNSMDVSLKENLREMIEESANKFGMKDLRVQTFSIHFGFKNKFLASDIVYATASLMENIEKEGPETTNFIKALDSLSRGNLDKLHQGLDLAKKQLRAIQQTVASCICTNLVISQGPFLYCSLMEGTPDVKLFSKPVSLCLLSKYLLKSFVCSVSKSGLIFSADCLDNFSTFMNSVPGKLPSTKNLSDFQTKNKRCKLLPLIMAAPMDVEQGTVIMVGIPPETESSDKKK</sequence>
<protein>
    <recommendedName>
        <fullName evidence="9">CDC45 protein</fullName>
    </recommendedName>
</protein>
<dbReference type="OrthoDB" id="10258882at2759"/>
<evidence type="ECO:0000256" key="1">
    <source>
        <dbReference type="ARBA" id="ARBA00004123"/>
    </source>
</evidence>
<keyword evidence="5" id="KW-0131">Cell cycle</keyword>
<reference evidence="7 8" key="1">
    <citation type="submission" date="2018-01" db="EMBL/GenBank/DDBJ databases">
        <title>Comparison of the Chinese Bamboo Partridge and Red Junglefowl genome sequences highlights the importance of demography in genome evolution.</title>
        <authorList>
            <person name="Tiley G.P."/>
            <person name="Kimball R.T."/>
            <person name="Braun E.L."/>
            <person name="Burleigh J.G."/>
        </authorList>
    </citation>
    <scope>NUCLEOTIDE SEQUENCE [LARGE SCALE GENOMIC DNA]</scope>
    <source>
        <strain evidence="7">RTK389</strain>
        <tissue evidence="7">Blood</tissue>
    </source>
</reference>